<reference evidence="1" key="2">
    <citation type="journal article" date="2015" name="Fish Shellfish Immunol.">
        <title>Early steps in the European eel (Anguilla anguilla)-Vibrio vulnificus interaction in the gills: Role of the RtxA13 toxin.</title>
        <authorList>
            <person name="Callol A."/>
            <person name="Pajuelo D."/>
            <person name="Ebbesson L."/>
            <person name="Teles M."/>
            <person name="MacKenzie S."/>
            <person name="Amaro C."/>
        </authorList>
    </citation>
    <scope>NUCLEOTIDE SEQUENCE</scope>
</reference>
<dbReference type="EMBL" id="GBXM01068161">
    <property type="protein sequence ID" value="JAH40416.1"/>
    <property type="molecule type" value="Transcribed_RNA"/>
</dbReference>
<protein>
    <submittedName>
        <fullName evidence="1">Uncharacterized protein</fullName>
    </submittedName>
</protein>
<evidence type="ECO:0000313" key="1">
    <source>
        <dbReference type="EMBL" id="JAH40416.1"/>
    </source>
</evidence>
<dbReference type="AlphaFoldDB" id="A0A0E9SGK0"/>
<reference evidence="1" key="1">
    <citation type="submission" date="2014-11" db="EMBL/GenBank/DDBJ databases">
        <authorList>
            <person name="Amaro Gonzalez C."/>
        </authorList>
    </citation>
    <scope>NUCLEOTIDE SEQUENCE</scope>
</reference>
<organism evidence="1">
    <name type="scientific">Anguilla anguilla</name>
    <name type="common">European freshwater eel</name>
    <name type="synonym">Muraena anguilla</name>
    <dbReference type="NCBI Taxonomy" id="7936"/>
    <lineage>
        <taxon>Eukaryota</taxon>
        <taxon>Metazoa</taxon>
        <taxon>Chordata</taxon>
        <taxon>Craniata</taxon>
        <taxon>Vertebrata</taxon>
        <taxon>Euteleostomi</taxon>
        <taxon>Actinopterygii</taxon>
        <taxon>Neopterygii</taxon>
        <taxon>Teleostei</taxon>
        <taxon>Anguilliformes</taxon>
        <taxon>Anguillidae</taxon>
        <taxon>Anguilla</taxon>
    </lineage>
</organism>
<accession>A0A0E9SGK0</accession>
<proteinExistence type="predicted"/>
<sequence length="38" mass="4087">MVQNVALSCGKPAHKPQTACCEQKPKGFMKAEIAKELA</sequence>
<name>A0A0E9SGK0_ANGAN</name>